<feature type="compositionally biased region" description="Polar residues" evidence="1">
    <location>
        <begin position="53"/>
        <end position="65"/>
    </location>
</feature>
<gene>
    <name evidence="2" type="ORF">CSSPJE1EN1_LOCUS14767</name>
</gene>
<name>A0ABP0WR26_9BRYO</name>
<reference evidence="2 3" key="1">
    <citation type="submission" date="2024-02" db="EMBL/GenBank/DDBJ databases">
        <authorList>
            <consortium name="ELIXIR-Norway"/>
            <consortium name="Elixir Norway"/>
        </authorList>
    </citation>
    <scope>NUCLEOTIDE SEQUENCE [LARGE SCALE GENOMIC DNA]</scope>
</reference>
<sequence>MKRKANTECKSPVPRLQTRKRSSCEFFFFADTKAPNNSNFWPISTGKKKFRNTNKQASKQASKTPRSTKDKMLKIRRPKRPRSANSVQQGGGGGGEGGAMIVGTEMRRATSDYVTAESLN</sequence>
<protein>
    <submittedName>
        <fullName evidence="2">Uncharacterized protein</fullName>
    </submittedName>
</protein>
<organism evidence="2 3">
    <name type="scientific">Sphagnum jensenii</name>
    <dbReference type="NCBI Taxonomy" id="128206"/>
    <lineage>
        <taxon>Eukaryota</taxon>
        <taxon>Viridiplantae</taxon>
        <taxon>Streptophyta</taxon>
        <taxon>Embryophyta</taxon>
        <taxon>Bryophyta</taxon>
        <taxon>Sphagnophytina</taxon>
        <taxon>Sphagnopsida</taxon>
        <taxon>Sphagnales</taxon>
        <taxon>Sphagnaceae</taxon>
        <taxon>Sphagnum</taxon>
    </lineage>
</organism>
<keyword evidence="3" id="KW-1185">Reference proteome</keyword>
<dbReference type="Proteomes" id="UP001497444">
    <property type="component" value="Chromosome 2"/>
</dbReference>
<feature type="region of interest" description="Disordered" evidence="1">
    <location>
        <begin position="38"/>
        <end position="120"/>
    </location>
</feature>
<proteinExistence type="predicted"/>
<evidence type="ECO:0000256" key="1">
    <source>
        <dbReference type="SAM" id="MobiDB-lite"/>
    </source>
</evidence>
<evidence type="ECO:0000313" key="2">
    <source>
        <dbReference type="EMBL" id="CAK9269289.1"/>
    </source>
</evidence>
<feature type="compositionally biased region" description="Gly residues" evidence="1">
    <location>
        <begin position="89"/>
        <end position="100"/>
    </location>
</feature>
<evidence type="ECO:0000313" key="3">
    <source>
        <dbReference type="Proteomes" id="UP001497444"/>
    </source>
</evidence>
<dbReference type="EMBL" id="OZ020097">
    <property type="protein sequence ID" value="CAK9269289.1"/>
    <property type="molecule type" value="Genomic_DNA"/>
</dbReference>
<accession>A0ABP0WR26</accession>